<dbReference type="EMBL" id="CYZD01000005">
    <property type="protein sequence ID" value="CUO00809.1"/>
    <property type="molecule type" value="Genomic_DNA"/>
</dbReference>
<reference evidence="3 4" key="1">
    <citation type="submission" date="2015-09" db="EMBL/GenBank/DDBJ databases">
        <authorList>
            <consortium name="Pathogen Informatics"/>
        </authorList>
    </citation>
    <scope>NUCLEOTIDE SEQUENCE [LARGE SCALE GENOMIC DNA]</scope>
    <source>
        <strain evidence="3 4">2789STDY5608837</strain>
    </source>
</reference>
<dbReference type="Pfam" id="PF18984">
    <property type="entry name" value="DUF5717_N"/>
    <property type="match status" value="1"/>
</dbReference>
<dbReference type="Pfam" id="PF18983">
    <property type="entry name" value="DUF5717"/>
    <property type="match status" value="1"/>
</dbReference>
<sequence>MKKKIEQILNGKFKYDQPELLFSKEKLEIKIKAGTTTQGELYLGTENNDKIQGYITSSDRRFVPGNSRFSGTTVRLPYGIDAVGMQAGDICRGWLCVTSSIGEYKLPFAIEAIKEEIISSVGKVDDMQTFCEIARKDFREAYHLFTEKDFCMMFRKADKKQKALYAGLSGQPVTYQHLEEFLISLKEKDSVSVSLKTTAAEFYNVEEDMQESFEIHRSGWGHLRLEIETKGEFLEPERHVITDEDFIGSSVQINYLVHADQLKRENHIGEIIVRSPYQELTYHVLASRGARIHIDVHREEKRHKLALVKDYLEYQENRINFQTWKENAGFELNQLREAGCEYPEYQFLEAYMAHLDGKDDVAKKILKNFHGKEFTREELETAGTYLYLCTVTGLYKDRGQAVWKLQNFFRQKEDSFQLLWLLLQLDSTYRTTPSKVLFMMEELYEKGCTSPLLYIEAWKMISEDVSLLHRLTPFWMQVFCYAGKHDLLTEELVMRMAYLSGYEKKFYGSLYQALAAGYEKFSSDDVLEAVCKYIMKGEPRRPVYFKWFSLAVSRGLRITRLFEYYVETMDITYRRQLPKPLLMYFAYNDNSLGDARKAYVYASVIAFKEKDPKTYENYKDNLERFAYRKLREGQMDENYAILYQEFLFDPVSAEDGEAIAPKMFTYRLYCDDSKIRQVIVRHSQFAEEEIYPCNKGIAYPRIYTDDAVILFQDDKQRRYVSTIPYNLTKLTDESKAVPELLELGVRERGLLLYYCESTTLNADNLEYFQSLAELEDCTEEYRNSVRKQILDYYAANVQDQKLDKYLEKMDFRQYAQVDRTTLLEVLITRRMFRQAMVIVEEFGYEGLDLSCLLKMTSRMILKSDMAEDDELLALASEVYRKGKYDEVILHYLMLYRFGPLDELISIWKSARGFEMDTYDLEEKILSLLIFTEDYRKEGEAVLESYVKQSGKERITGAYLTLVSYGVFVREYTMSTFIRSRLEYAFTSKWPVNLICRLALLQEISREKDPKPEYVGIAQSILEECAKENLKFAFFRKLSPELLSPYQLDDKTFVECRAVPGAKVTLFYRLDTGLGAETAYKCEPLKEMYQGIFVRTFTLFYGETLQYYFQIDEGDKDNTKKTSERSVSMKKVEGASGSKYQMLNQMLSARRLDKMQEVTDSLKDYLRQEQYVKNMFSIEKESGR</sequence>
<dbReference type="Proteomes" id="UP000095409">
    <property type="component" value="Unassembled WGS sequence"/>
</dbReference>
<dbReference type="InterPro" id="IPR043775">
    <property type="entry name" value="DUF5717_N"/>
</dbReference>
<dbReference type="GeneID" id="79804754"/>
<evidence type="ECO:0000313" key="4">
    <source>
        <dbReference type="Proteomes" id="UP000095409"/>
    </source>
</evidence>
<protein>
    <submittedName>
        <fullName evidence="3">Uncharacterized protein</fullName>
    </submittedName>
</protein>
<feature type="domain" description="DUF5717" evidence="1">
    <location>
        <begin position="868"/>
        <end position="1175"/>
    </location>
</feature>
<gene>
    <name evidence="3" type="ORF">ERS852394_01290</name>
</gene>
<dbReference type="InterPro" id="IPR043774">
    <property type="entry name" value="DUF5717_C"/>
</dbReference>
<evidence type="ECO:0000259" key="1">
    <source>
        <dbReference type="Pfam" id="PF18983"/>
    </source>
</evidence>
<evidence type="ECO:0000313" key="3">
    <source>
        <dbReference type="EMBL" id="CUO00809.1"/>
    </source>
</evidence>
<dbReference type="AlphaFoldDB" id="A0A174BKN9"/>
<accession>A0A174BKN9</accession>
<evidence type="ECO:0000259" key="2">
    <source>
        <dbReference type="Pfam" id="PF18984"/>
    </source>
</evidence>
<name>A0A174BKN9_9FIRM</name>
<feature type="domain" description="DUF5717" evidence="2">
    <location>
        <begin position="1"/>
        <end position="864"/>
    </location>
</feature>
<organism evidence="3 4">
    <name type="scientific">Blautia obeum</name>
    <dbReference type="NCBI Taxonomy" id="40520"/>
    <lineage>
        <taxon>Bacteria</taxon>
        <taxon>Bacillati</taxon>
        <taxon>Bacillota</taxon>
        <taxon>Clostridia</taxon>
        <taxon>Lachnospirales</taxon>
        <taxon>Lachnospiraceae</taxon>
        <taxon>Blautia</taxon>
    </lineage>
</organism>
<proteinExistence type="predicted"/>
<dbReference type="RefSeq" id="WP_055065950.1">
    <property type="nucleotide sequence ID" value="NZ_CYZD01000005.1"/>
</dbReference>